<dbReference type="InterPro" id="IPR045114">
    <property type="entry name" value="Csn12-like"/>
</dbReference>
<dbReference type="Gene3D" id="1.10.10.10">
    <property type="entry name" value="Winged helix-like DNA-binding domain superfamily/Winged helix DNA-binding domain"/>
    <property type="match status" value="1"/>
</dbReference>
<organism evidence="3 4">
    <name type="scientific">Coemansia thaxteri</name>
    <dbReference type="NCBI Taxonomy" id="2663907"/>
    <lineage>
        <taxon>Eukaryota</taxon>
        <taxon>Fungi</taxon>
        <taxon>Fungi incertae sedis</taxon>
        <taxon>Zoopagomycota</taxon>
        <taxon>Kickxellomycotina</taxon>
        <taxon>Kickxellomycetes</taxon>
        <taxon>Kickxellales</taxon>
        <taxon>Kickxellaceae</taxon>
        <taxon>Coemansia</taxon>
    </lineage>
</organism>
<sequence>MSKDLYDLARRADYQLSVSGSTASKLEEATRAINQGFSACMTDREPLLSKSRKWGTYHLANLLFALYLRQKAYNMCNSMIRAIKASELPALDRFPMSDQVSFRYYRGMLAFQGENFAAAKEDLLFALEHCNCDAYRNKTRVLVLLAPIMMLEGRMPQSRLLRRYPSIKELYGGLVKAAITGDLRLFDEILLAKEQKLVSLGTYMAVEHVRRVAVRQLLHKIYLIDGKNSRISFARFQAGFGAAGLGCMSLLEIESILADMVSAGYIKGYLSHEHGVAVLSKQQPFPPIKSVPPATK</sequence>
<dbReference type="GO" id="GO:0016973">
    <property type="term" value="P:poly(A)+ mRNA export from nucleus"/>
    <property type="evidence" value="ECO:0007669"/>
    <property type="project" value="TreeGrafter"/>
</dbReference>
<keyword evidence="4" id="KW-1185">Reference proteome</keyword>
<dbReference type="PANTHER" id="PTHR12732">
    <property type="entry name" value="UNCHARACTERIZED PROTEASOME COMPONENT REGION PCI-CONTAINING"/>
    <property type="match status" value="1"/>
</dbReference>
<evidence type="ECO:0000313" key="3">
    <source>
        <dbReference type="EMBL" id="KAJ2007089.1"/>
    </source>
</evidence>
<dbReference type="AlphaFoldDB" id="A0A9W8BJ95"/>
<feature type="domain" description="PCI" evidence="2">
    <location>
        <begin position="100"/>
        <end position="284"/>
    </location>
</feature>
<protein>
    <submittedName>
        <fullName evidence="3">COP9 signalosome (CSN) subunit</fullName>
    </submittedName>
</protein>
<dbReference type="SMART" id="SM00753">
    <property type="entry name" value="PAM"/>
    <property type="match status" value="1"/>
</dbReference>
<dbReference type="OrthoDB" id="10252687at2759"/>
<dbReference type="GO" id="GO:0003723">
    <property type="term" value="F:RNA binding"/>
    <property type="evidence" value="ECO:0007669"/>
    <property type="project" value="InterPro"/>
</dbReference>
<gene>
    <name evidence="3" type="primary">CSN12</name>
    <name evidence="3" type="ORF">H4R26_000982</name>
</gene>
<proteinExistence type="inferred from homology"/>
<dbReference type="GO" id="GO:0003690">
    <property type="term" value="F:double-stranded DNA binding"/>
    <property type="evidence" value="ECO:0007669"/>
    <property type="project" value="InterPro"/>
</dbReference>
<evidence type="ECO:0000313" key="4">
    <source>
        <dbReference type="Proteomes" id="UP001150907"/>
    </source>
</evidence>
<evidence type="ECO:0000256" key="1">
    <source>
        <dbReference type="ARBA" id="ARBA00025771"/>
    </source>
</evidence>
<dbReference type="GO" id="GO:0006368">
    <property type="term" value="P:transcription elongation by RNA polymerase II"/>
    <property type="evidence" value="ECO:0007669"/>
    <property type="project" value="TreeGrafter"/>
</dbReference>
<dbReference type="Proteomes" id="UP001150907">
    <property type="component" value="Unassembled WGS sequence"/>
</dbReference>
<reference evidence="3" key="1">
    <citation type="submission" date="2022-07" db="EMBL/GenBank/DDBJ databases">
        <title>Phylogenomic reconstructions and comparative analyses of Kickxellomycotina fungi.</title>
        <authorList>
            <person name="Reynolds N.K."/>
            <person name="Stajich J.E."/>
            <person name="Barry K."/>
            <person name="Grigoriev I.V."/>
            <person name="Crous P."/>
            <person name="Smith M.E."/>
        </authorList>
    </citation>
    <scope>NUCLEOTIDE SEQUENCE</scope>
    <source>
        <strain evidence="3">IMI 214461</strain>
    </source>
</reference>
<comment type="caution">
    <text evidence="3">The sequence shown here is derived from an EMBL/GenBank/DDBJ whole genome shotgun (WGS) entry which is preliminary data.</text>
</comment>
<dbReference type="GO" id="GO:0000973">
    <property type="term" value="P:post-transcriptional tethering of RNA polymerase II gene DNA at nuclear periphery"/>
    <property type="evidence" value="ECO:0007669"/>
    <property type="project" value="TreeGrafter"/>
</dbReference>
<dbReference type="PANTHER" id="PTHR12732:SF0">
    <property type="entry name" value="PCI DOMAIN-CONTAINING PROTEIN 2"/>
    <property type="match status" value="1"/>
</dbReference>
<comment type="similarity">
    <text evidence="1">Belongs to the CSN12 family.</text>
</comment>
<dbReference type="PROSITE" id="PS50250">
    <property type="entry name" value="PCI"/>
    <property type="match status" value="1"/>
</dbReference>
<evidence type="ECO:0000259" key="2">
    <source>
        <dbReference type="PROSITE" id="PS50250"/>
    </source>
</evidence>
<dbReference type="InterPro" id="IPR000717">
    <property type="entry name" value="PCI_dom"/>
</dbReference>
<dbReference type="InterPro" id="IPR036388">
    <property type="entry name" value="WH-like_DNA-bd_sf"/>
</dbReference>
<dbReference type="Pfam" id="PF01399">
    <property type="entry name" value="PCI"/>
    <property type="match status" value="1"/>
</dbReference>
<dbReference type="GO" id="GO:0070390">
    <property type="term" value="C:transcription export complex 2"/>
    <property type="evidence" value="ECO:0007669"/>
    <property type="project" value="TreeGrafter"/>
</dbReference>
<dbReference type="EMBL" id="JANBQF010000037">
    <property type="protein sequence ID" value="KAJ2007089.1"/>
    <property type="molecule type" value="Genomic_DNA"/>
</dbReference>
<accession>A0A9W8BJ95</accession>
<name>A0A9W8BJ95_9FUNG</name>